<dbReference type="Proteomes" id="UP000000707">
    <property type="component" value="Unassembled WGS sequence"/>
</dbReference>
<organism evidence="3">
    <name type="scientific">Candida tenuis (strain ATCC 10573 / BCRC 21748 / CBS 615 / JCM 9827 / NBRC 10315 / NRRL Y-1498 / VKM Y-70)</name>
    <name type="common">Yeast</name>
    <name type="synonym">Yamadazyma tenuis</name>
    <dbReference type="NCBI Taxonomy" id="590646"/>
    <lineage>
        <taxon>Eukaryota</taxon>
        <taxon>Fungi</taxon>
        <taxon>Dikarya</taxon>
        <taxon>Ascomycota</taxon>
        <taxon>Saccharomycotina</taxon>
        <taxon>Pichiomycetes</taxon>
        <taxon>Debaryomycetaceae</taxon>
        <taxon>Yamadazyma</taxon>
    </lineage>
</organism>
<sequence>MVDRSESRAVSVTDPAKYNHRDILLFLQLLHSNGLIEPDNIVDKSNSDIVNDIATQWFKHKSTKLSTLKGLDIDAPWTQSQLQTLYQNLLDQNDDCSNTTELANKIYAERVKQLRNQLESSQETFTQLLKEQ</sequence>
<protein>
    <submittedName>
        <fullName evidence="2">Uncharacterized protein</fullName>
    </submittedName>
</protein>
<dbReference type="RefSeq" id="XP_006685435.1">
    <property type="nucleotide sequence ID" value="XM_006685372.1"/>
</dbReference>
<evidence type="ECO:0000313" key="3">
    <source>
        <dbReference type="Proteomes" id="UP000000707"/>
    </source>
</evidence>
<reference evidence="2 3" key="1">
    <citation type="journal article" date="2011" name="Proc. Natl. Acad. Sci. U.S.A.">
        <title>Comparative genomics of xylose-fermenting fungi for enhanced biofuel production.</title>
        <authorList>
            <person name="Wohlbach D.J."/>
            <person name="Kuo A."/>
            <person name="Sato T.K."/>
            <person name="Potts K.M."/>
            <person name="Salamov A.A."/>
            <person name="LaButti K.M."/>
            <person name="Sun H."/>
            <person name="Clum A."/>
            <person name="Pangilinan J.L."/>
            <person name="Lindquist E.A."/>
            <person name="Lucas S."/>
            <person name="Lapidus A."/>
            <person name="Jin M."/>
            <person name="Gunawan C."/>
            <person name="Balan V."/>
            <person name="Dale B.E."/>
            <person name="Jeffries T.W."/>
            <person name="Zinkel R."/>
            <person name="Barry K.W."/>
            <person name="Grigoriev I.V."/>
            <person name="Gasch A.P."/>
        </authorList>
    </citation>
    <scope>NUCLEOTIDE SEQUENCE [LARGE SCALE GENOMIC DNA]</scope>
    <source>
        <strain evidence="3">ATCC 10573 / BCRC 21748 / CBS 615 / JCM 9827 / NBRC 10315 / NRRL Y-1498 / VKM Y-70</strain>
    </source>
</reference>
<dbReference type="OrthoDB" id="4081634at2759"/>
<dbReference type="AlphaFoldDB" id="G3B2A5"/>
<dbReference type="KEGG" id="cten:18246946"/>
<proteinExistence type="predicted"/>
<dbReference type="GeneID" id="18246946"/>
<keyword evidence="3" id="KW-1185">Reference proteome</keyword>
<name>G3B2A5_CANTC</name>
<evidence type="ECO:0000313" key="2">
    <source>
        <dbReference type="EMBL" id="EGV64629.1"/>
    </source>
</evidence>
<evidence type="ECO:0000256" key="1">
    <source>
        <dbReference type="SAM" id="Coils"/>
    </source>
</evidence>
<keyword evidence="1" id="KW-0175">Coiled coil</keyword>
<dbReference type="HOGENOM" id="CLU_129393_0_0_1"/>
<accession>G3B2A5</accession>
<feature type="coiled-coil region" evidence="1">
    <location>
        <begin position="104"/>
        <end position="131"/>
    </location>
</feature>
<dbReference type="EMBL" id="GL996515">
    <property type="protein sequence ID" value="EGV64629.1"/>
    <property type="molecule type" value="Genomic_DNA"/>
</dbReference>
<gene>
    <name evidence="2" type="ORF">CANTEDRAFT_113409</name>
</gene>
<dbReference type="eggNOG" id="ENOG502RMRG">
    <property type="taxonomic scope" value="Eukaryota"/>
</dbReference>